<dbReference type="Proteomes" id="UP000624709">
    <property type="component" value="Unassembled WGS sequence"/>
</dbReference>
<organism evidence="3 4">
    <name type="scientific">Actinoplanes palleronii</name>
    <dbReference type="NCBI Taxonomy" id="113570"/>
    <lineage>
        <taxon>Bacteria</taxon>
        <taxon>Bacillati</taxon>
        <taxon>Actinomycetota</taxon>
        <taxon>Actinomycetes</taxon>
        <taxon>Micromonosporales</taxon>
        <taxon>Micromonosporaceae</taxon>
        <taxon>Actinoplanes</taxon>
    </lineage>
</organism>
<feature type="transmembrane region" description="Helical" evidence="1">
    <location>
        <begin position="73"/>
        <end position="90"/>
    </location>
</feature>
<evidence type="ECO:0000256" key="1">
    <source>
        <dbReference type="SAM" id="Phobius"/>
    </source>
</evidence>
<keyword evidence="4" id="KW-1185">Reference proteome</keyword>
<feature type="transmembrane region" description="Helical" evidence="1">
    <location>
        <begin position="41"/>
        <end position="61"/>
    </location>
</feature>
<evidence type="ECO:0000256" key="2">
    <source>
        <dbReference type="SAM" id="SignalP"/>
    </source>
</evidence>
<dbReference type="EMBL" id="BOMS01000044">
    <property type="protein sequence ID" value="GIE67052.1"/>
    <property type="molecule type" value="Genomic_DNA"/>
</dbReference>
<keyword evidence="2" id="KW-0732">Signal</keyword>
<feature type="chain" id="PRO_5046849997" evidence="2">
    <location>
        <begin position="21"/>
        <end position="129"/>
    </location>
</feature>
<evidence type="ECO:0000313" key="4">
    <source>
        <dbReference type="Proteomes" id="UP000624709"/>
    </source>
</evidence>
<accession>A0ABQ4B8T3</accession>
<keyword evidence="1" id="KW-0472">Membrane</keyword>
<dbReference type="InterPro" id="IPR045713">
    <property type="entry name" value="DUF6069"/>
</dbReference>
<protein>
    <submittedName>
        <fullName evidence="3">Uncharacterized protein</fullName>
    </submittedName>
</protein>
<feature type="transmembrane region" description="Helical" evidence="1">
    <location>
        <begin position="96"/>
        <end position="117"/>
    </location>
</feature>
<dbReference type="Pfam" id="PF19545">
    <property type="entry name" value="DUF6069"/>
    <property type="match status" value="1"/>
</dbReference>
<keyword evidence="1" id="KW-1133">Transmembrane helix</keyword>
<comment type="caution">
    <text evidence="3">The sequence shown here is derived from an EMBL/GenBank/DDBJ whole genome shotgun (WGS) entry which is preliminary data.</text>
</comment>
<reference evidence="3 4" key="1">
    <citation type="submission" date="2021-01" db="EMBL/GenBank/DDBJ databases">
        <title>Whole genome shotgun sequence of Actinoplanes palleronii NBRC 14916.</title>
        <authorList>
            <person name="Komaki H."/>
            <person name="Tamura T."/>
        </authorList>
    </citation>
    <scope>NUCLEOTIDE SEQUENCE [LARGE SCALE GENOMIC DNA]</scope>
    <source>
        <strain evidence="3 4">NBRC 14916</strain>
    </source>
</reference>
<feature type="signal peptide" evidence="2">
    <location>
        <begin position="1"/>
        <end position="20"/>
    </location>
</feature>
<sequence length="129" mass="12998">MARIGLVATLVAVVATTVAAAIAGAAGVDFAIPDGGERIPLAGFAVVTGFFSVVGVVIAVALRRWSTRPAERFVWTAVVLTAISLVPPVLSGADTATVATLLGLHLIPAAVMIPALARSLGNRSQEASL</sequence>
<gene>
    <name evidence="3" type="ORF">Apa02nite_031600</name>
</gene>
<proteinExistence type="predicted"/>
<keyword evidence="1" id="KW-0812">Transmembrane</keyword>
<name>A0ABQ4B8T3_9ACTN</name>
<dbReference type="RefSeq" id="WP_203825594.1">
    <property type="nucleotide sequence ID" value="NZ_BAAATY010000037.1"/>
</dbReference>
<evidence type="ECO:0000313" key="3">
    <source>
        <dbReference type="EMBL" id="GIE67052.1"/>
    </source>
</evidence>